<organism evidence="6 7">
    <name type="scientific">Sphingomonas crocodyli</name>
    <dbReference type="NCBI Taxonomy" id="1979270"/>
    <lineage>
        <taxon>Bacteria</taxon>
        <taxon>Pseudomonadati</taxon>
        <taxon>Pseudomonadota</taxon>
        <taxon>Alphaproteobacteria</taxon>
        <taxon>Sphingomonadales</taxon>
        <taxon>Sphingomonadaceae</taxon>
        <taxon>Sphingomonas</taxon>
    </lineage>
</organism>
<keyword evidence="7" id="KW-1185">Reference proteome</keyword>
<dbReference type="RefSeq" id="WP_127743138.1">
    <property type="nucleotide sequence ID" value="NZ_SACN01000001.1"/>
</dbReference>
<name>A0A437M8B9_9SPHN</name>
<reference evidence="6 7" key="1">
    <citation type="submission" date="2019-01" db="EMBL/GenBank/DDBJ databases">
        <authorList>
            <person name="Chen W.-M."/>
        </authorList>
    </citation>
    <scope>NUCLEOTIDE SEQUENCE [LARGE SCALE GENOMIC DNA]</scope>
    <source>
        <strain evidence="6 7">CCP-7</strain>
    </source>
</reference>
<evidence type="ECO:0000256" key="4">
    <source>
        <dbReference type="ARBA" id="ARBA00023136"/>
    </source>
</evidence>
<evidence type="ECO:0000256" key="2">
    <source>
        <dbReference type="ARBA" id="ARBA00022692"/>
    </source>
</evidence>
<feature type="transmembrane region" description="Helical" evidence="5">
    <location>
        <begin position="107"/>
        <end position="129"/>
    </location>
</feature>
<keyword evidence="2 5" id="KW-0812">Transmembrane</keyword>
<comment type="subcellular location">
    <subcellularLocation>
        <location evidence="1">Membrane</location>
    </subcellularLocation>
</comment>
<feature type="transmembrane region" description="Helical" evidence="5">
    <location>
        <begin position="6"/>
        <end position="23"/>
    </location>
</feature>
<proteinExistence type="predicted"/>
<dbReference type="OrthoDB" id="7619858at2"/>
<dbReference type="InterPro" id="IPR001129">
    <property type="entry name" value="Membr-assoc_MAPEG"/>
</dbReference>
<evidence type="ECO:0000313" key="6">
    <source>
        <dbReference type="EMBL" id="RVT93978.1"/>
    </source>
</evidence>
<keyword evidence="3 5" id="KW-1133">Transmembrane helix</keyword>
<dbReference type="Proteomes" id="UP000282971">
    <property type="component" value="Unassembled WGS sequence"/>
</dbReference>
<gene>
    <name evidence="6" type="ORF">EOD43_09005</name>
</gene>
<feature type="transmembrane region" description="Helical" evidence="5">
    <location>
        <begin position="77"/>
        <end position="95"/>
    </location>
</feature>
<dbReference type="Pfam" id="PF01124">
    <property type="entry name" value="MAPEG"/>
    <property type="match status" value="1"/>
</dbReference>
<dbReference type="InterPro" id="IPR023352">
    <property type="entry name" value="MAPEG-like_dom_sf"/>
</dbReference>
<dbReference type="Gene3D" id="1.20.120.550">
    <property type="entry name" value="Membrane associated eicosanoid/glutathione metabolism-like domain"/>
    <property type="match status" value="1"/>
</dbReference>
<dbReference type="PANTHER" id="PTHR35814:SF1">
    <property type="entry name" value="GLUTATHIONE S-TRANSFERASE-RELATED"/>
    <property type="match status" value="1"/>
</dbReference>
<feature type="transmembrane region" description="Helical" evidence="5">
    <location>
        <begin position="54"/>
        <end position="71"/>
    </location>
</feature>
<keyword evidence="4 5" id="KW-0472">Membrane</keyword>
<dbReference type="AlphaFoldDB" id="A0A437M8B9"/>
<evidence type="ECO:0000313" key="7">
    <source>
        <dbReference type="Proteomes" id="UP000282971"/>
    </source>
</evidence>
<dbReference type="EMBL" id="SACN01000001">
    <property type="protein sequence ID" value="RVT93978.1"/>
    <property type="molecule type" value="Genomic_DNA"/>
</dbReference>
<dbReference type="GO" id="GO:0016020">
    <property type="term" value="C:membrane"/>
    <property type="evidence" value="ECO:0007669"/>
    <property type="project" value="UniProtKB-SubCell"/>
</dbReference>
<accession>A0A437M8B9</accession>
<evidence type="ECO:0000256" key="3">
    <source>
        <dbReference type="ARBA" id="ARBA00022989"/>
    </source>
</evidence>
<evidence type="ECO:0000256" key="5">
    <source>
        <dbReference type="SAM" id="Phobius"/>
    </source>
</evidence>
<sequence>MIILPVTLTIAGAAAIVNLWLAIRVAGPRVKSKVSIGHGNVPLLEARMRAHSNFVEYTPFILILMGLIELARGTSTTLWVIGIIYIVGRLLHGIGLDSNARMRFRQVGILVTFLSLLVLAGWAVSIPYVTKDGTITTVSSDSAH</sequence>
<protein>
    <submittedName>
        <fullName evidence="6">MAPEG family protein</fullName>
    </submittedName>
</protein>
<dbReference type="PANTHER" id="PTHR35814">
    <property type="match status" value="1"/>
</dbReference>
<dbReference type="SUPFAM" id="SSF161084">
    <property type="entry name" value="MAPEG domain-like"/>
    <property type="match status" value="1"/>
</dbReference>
<evidence type="ECO:0000256" key="1">
    <source>
        <dbReference type="ARBA" id="ARBA00004370"/>
    </source>
</evidence>
<comment type="caution">
    <text evidence="6">The sequence shown here is derived from an EMBL/GenBank/DDBJ whole genome shotgun (WGS) entry which is preliminary data.</text>
</comment>